<comment type="caution">
    <text evidence="1">The sequence shown here is derived from an EMBL/GenBank/DDBJ whole genome shotgun (WGS) entry which is preliminary data.</text>
</comment>
<reference evidence="1 2" key="1">
    <citation type="submission" date="2019-10" db="EMBL/GenBank/DDBJ databases">
        <title>Two novel species isolated from a subtropical stream in China.</title>
        <authorList>
            <person name="Lu H."/>
        </authorList>
    </citation>
    <scope>NUCLEOTIDE SEQUENCE [LARGE SCALE GENOMIC DNA]</scope>
    <source>
        <strain evidence="1 2">FT103W</strain>
    </source>
</reference>
<protein>
    <submittedName>
        <fullName evidence="1">Uncharacterized protein</fullName>
    </submittedName>
</protein>
<dbReference type="RefSeq" id="WP_152801510.1">
    <property type="nucleotide sequence ID" value="NZ_WHUF01000001.1"/>
</dbReference>
<accession>A0A843S8B1</accession>
<evidence type="ECO:0000313" key="1">
    <source>
        <dbReference type="EMBL" id="MQA18453.1"/>
    </source>
</evidence>
<dbReference type="AlphaFoldDB" id="A0A843S8B1"/>
<proteinExistence type="predicted"/>
<dbReference type="EMBL" id="WHUF01000001">
    <property type="protein sequence ID" value="MQA18453.1"/>
    <property type="molecule type" value="Genomic_DNA"/>
</dbReference>
<gene>
    <name evidence="1" type="ORF">GEV01_02870</name>
</gene>
<sequence length="65" mass="7290">MVRGPDMMALARARGGDVLRQTLAERPDEYLAARGNDPAKTLLDFVENNRPEIFTISRRVSCQIS</sequence>
<dbReference type="Proteomes" id="UP000444318">
    <property type="component" value="Unassembled WGS sequence"/>
</dbReference>
<organism evidence="1 2">
    <name type="scientific">Rugamonas rivuli</name>
    <dbReference type="NCBI Taxonomy" id="2743358"/>
    <lineage>
        <taxon>Bacteria</taxon>
        <taxon>Pseudomonadati</taxon>
        <taxon>Pseudomonadota</taxon>
        <taxon>Betaproteobacteria</taxon>
        <taxon>Burkholderiales</taxon>
        <taxon>Oxalobacteraceae</taxon>
        <taxon>Telluria group</taxon>
        <taxon>Rugamonas</taxon>
    </lineage>
</organism>
<evidence type="ECO:0000313" key="2">
    <source>
        <dbReference type="Proteomes" id="UP000444318"/>
    </source>
</evidence>
<keyword evidence="2" id="KW-1185">Reference proteome</keyword>
<name>A0A843S8B1_9BURK</name>